<dbReference type="EnsemblPlants" id="OB02G23890.1">
    <property type="protein sequence ID" value="OB02G23890.1"/>
    <property type="gene ID" value="OB02G23890"/>
</dbReference>
<dbReference type="Proteomes" id="UP000006038">
    <property type="component" value="Unassembled WGS sequence"/>
</dbReference>
<sequence length="51" mass="6253">MNFFPFFMELHKSMDRFYRLLASHPREPKGWVLELLALLTLYELHKMLVIE</sequence>
<evidence type="ECO:0000313" key="1">
    <source>
        <dbReference type="EnsemblPlants" id="OB02G23890.1"/>
    </source>
</evidence>
<proteinExistence type="predicted"/>
<dbReference type="Gramene" id="OB02G23890.1">
    <property type="protein sequence ID" value="OB02G23890.1"/>
    <property type="gene ID" value="OB02G23890"/>
</dbReference>
<name>J3LCM2_ORYBR</name>
<accession>J3LCM2</accession>
<protein>
    <submittedName>
        <fullName evidence="1">Uncharacterized protein</fullName>
    </submittedName>
</protein>
<keyword evidence="2" id="KW-1185">Reference proteome</keyword>
<reference evidence="1" key="1">
    <citation type="submission" date="2013-04" db="UniProtKB">
        <authorList>
            <consortium name="EnsemblPlants"/>
        </authorList>
    </citation>
    <scope>IDENTIFICATION</scope>
</reference>
<dbReference type="AlphaFoldDB" id="J3LCM2"/>
<organism evidence="1">
    <name type="scientific">Oryza brachyantha</name>
    <name type="common">malo sina</name>
    <dbReference type="NCBI Taxonomy" id="4533"/>
    <lineage>
        <taxon>Eukaryota</taxon>
        <taxon>Viridiplantae</taxon>
        <taxon>Streptophyta</taxon>
        <taxon>Embryophyta</taxon>
        <taxon>Tracheophyta</taxon>
        <taxon>Spermatophyta</taxon>
        <taxon>Magnoliopsida</taxon>
        <taxon>Liliopsida</taxon>
        <taxon>Poales</taxon>
        <taxon>Poaceae</taxon>
        <taxon>BOP clade</taxon>
        <taxon>Oryzoideae</taxon>
        <taxon>Oryzeae</taxon>
        <taxon>Oryzinae</taxon>
        <taxon>Oryza</taxon>
    </lineage>
</organism>
<dbReference type="HOGENOM" id="CLU_3109599_0_0_1"/>
<evidence type="ECO:0000313" key="2">
    <source>
        <dbReference type="Proteomes" id="UP000006038"/>
    </source>
</evidence>